<comment type="similarity">
    <text evidence="13">Belongs to the MICU1 family. MICU1 subfamily.</text>
</comment>
<dbReference type="GO" id="GO:0036444">
    <property type="term" value="P:calcium import into the mitochondrion"/>
    <property type="evidence" value="ECO:0007669"/>
    <property type="project" value="TreeGrafter"/>
</dbReference>
<sequence length="485" mass="54084">MFSWASSRRSSGVVLGVQRLGSCTLFSKSQPSSSPSSSSSISSSCGGTFGCNNEYNYKSRSGSSNKRSTFNLIQRSVSSGVLILGSSIGYSYWSSASLDPNASVCFADSKEEAAWAIEQDPEQFKSLFSNLVSDTFRRKKFFTYEKKIRERSTPEKIFNYFASVRTPSGECFMTPGDLMRAVVPVFPPYDSNRVREGSLRGENVPGELQCAPSKFFMLFDTDGDGLISFQEYMFFVTLLSIPESSFTVAFKMFDLDNSGDIDKEEFNRVMALMRNHNNKNKDGHRVKVGVEEGGILEYFFGKDGKKGLKHERFVQFFRDLHEEMLRLEFAHYDYKSKGTITAKDFALSLVASADLSVLYKLLDRVDDINNAPRLNNIQITYKEFKDFAELRKNLRSFSLAIFSYGEVNGVLTKSDLQRAASKVCGINVSDNVMDIIFHVFDANGDGDLSANEFVKVLQNRGGEPVESGLSGLLACFLNCASKSCS</sequence>
<evidence type="ECO:0000256" key="1">
    <source>
        <dbReference type="ARBA" id="ARBA00004273"/>
    </source>
</evidence>
<dbReference type="CDD" id="cd15900">
    <property type="entry name" value="EFh_MICU"/>
    <property type="match status" value="1"/>
</dbReference>
<dbReference type="PANTHER" id="PTHR12294:SF1">
    <property type="entry name" value="CALCIUM UPTAKE PROTEIN 1, MITOCHONDRIAL"/>
    <property type="match status" value="1"/>
</dbReference>
<evidence type="ECO:0000256" key="8">
    <source>
        <dbReference type="ARBA" id="ARBA00022837"/>
    </source>
</evidence>
<proteinExistence type="inferred from homology"/>
<keyword evidence="12" id="KW-0472">Membrane</keyword>
<protein>
    <submittedName>
        <fullName evidence="16">Putative EF-hand domain pair protein</fullName>
    </submittedName>
</protein>
<comment type="caution">
    <text evidence="16">The sequence shown here is derived from an EMBL/GenBank/DDBJ whole genome shotgun (WGS) entry which is preliminary data.</text>
</comment>
<keyword evidence="11" id="KW-0496">Mitochondrion</keyword>
<dbReference type="SMART" id="SM00054">
    <property type="entry name" value="EFh"/>
    <property type="match status" value="3"/>
</dbReference>
<keyword evidence="3" id="KW-0813">Transport</keyword>
<accession>A0A2P6PCM2</accession>
<keyword evidence="5" id="KW-0479">Metal-binding</keyword>
<evidence type="ECO:0000259" key="15">
    <source>
        <dbReference type="PROSITE" id="PS50222"/>
    </source>
</evidence>
<dbReference type="Pfam" id="PF13202">
    <property type="entry name" value="EF-hand_5"/>
    <property type="match status" value="2"/>
</dbReference>
<evidence type="ECO:0000256" key="3">
    <source>
        <dbReference type="ARBA" id="ARBA00022448"/>
    </source>
</evidence>
<reference evidence="16 17" key="1">
    <citation type="journal article" date="2018" name="Nat. Genet.">
        <title>The Rosa genome provides new insights in the design of modern roses.</title>
        <authorList>
            <person name="Bendahmane M."/>
        </authorList>
    </citation>
    <scope>NUCLEOTIDE SEQUENCE [LARGE SCALE GENOMIC DNA]</scope>
    <source>
        <strain evidence="17">cv. Old Blush</strain>
    </source>
</reference>
<dbReference type="PROSITE" id="PS00018">
    <property type="entry name" value="EF_HAND_1"/>
    <property type="match status" value="2"/>
</dbReference>
<dbReference type="Gene3D" id="1.10.238.10">
    <property type="entry name" value="EF-hand"/>
    <property type="match status" value="2"/>
</dbReference>
<feature type="domain" description="EF-hand" evidence="15">
    <location>
        <begin position="241"/>
        <end position="276"/>
    </location>
</feature>
<feature type="region of interest" description="Disordered" evidence="14">
    <location>
        <begin position="27"/>
        <end position="46"/>
    </location>
</feature>
<evidence type="ECO:0000256" key="10">
    <source>
        <dbReference type="ARBA" id="ARBA00023065"/>
    </source>
</evidence>
<dbReference type="EMBL" id="PDCK01000045">
    <property type="protein sequence ID" value="PRQ19665.1"/>
    <property type="molecule type" value="Genomic_DNA"/>
</dbReference>
<keyword evidence="6" id="KW-0677">Repeat</keyword>
<dbReference type="STRING" id="74649.A0A2P6PCM2"/>
<evidence type="ECO:0000256" key="12">
    <source>
        <dbReference type="ARBA" id="ARBA00023136"/>
    </source>
</evidence>
<keyword evidence="8" id="KW-0106">Calcium</keyword>
<keyword evidence="17" id="KW-1185">Reference proteome</keyword>
<dbReference type="Gramene" id="PRQ19665">
    <property type="protein sequence ID" value="PRQ19665"/>
    <property type="gene ID" value="RchiOBHm_Chr7g0219711"/>
</dbReference>
<dbReference type="GO" id="GO:0005758">
    <property type="term" value="C:mitochondrial intermembrane space"/>
    <property type="evidence" value="ECO:0007669"/>
    <property type="project" value="UniProtKB-SubCell"/>
</dbReference>
<evidence type="ECO:0000313" key="16">
    <source>
        <dbReference type="EMBL" id="PRQ19665.1"/>
    </source>
</evidence>
<evidence type="ECO:0000256" key="13">
    <source>
        <dbReference type="ARBA" id="ARBA00038333"/>
    </source>
</evidence>
<evidence type="ECO:0000256" key="4">
    <source>
        <dbReference type="ARBA" id="ARBA00022568"/>
    </source>
</evidence>
<organism evidence="16 17">
    <name type="scientific">Rosa chinensis</name>
    <name type="common">China rose</name>
    <dbReference type="NCBI Taxonomy" id="74649"/>
    <lineage>
        <taxon>Eukaryota</taxon>
        <taxon>Viridiplantae</taxon>
        <taxon>Streptophyta</taxon>
        <taxon>Embryophyta</taxon>
        <taxon>Tracheophyta</taxon>
        <taxon>Spermatophyta</taxon>
        <taxon>Magnoliopsida</taxon>
        <taxon>eudicotyledons</taxon>
        <taxon>Gunneridae</taxon>
        <taxon>Pentapetalae</taxon>
        <taxon>rosids</taxon>
        <taxon>fabids</taxon>
        <taxon>Rosales</taxon>
        <taxon>Rosaceae</taxon>
        <taxon>Rosoideae</taxon>
        <taxon>Rosoideae incertae sedis</taxon>
        <taxon>Rosa</taxon>
    </lineage>
</organism>
<evidence type="ECO:0000256" key="6">
    <source>
        <dbReference type="ARBA" id="ARBA00022737"/>
    </source>
</evidence>
<dbReference type="PANTHER" id="PTHR12294">
    <property type="entry name" value="EF HAND DOMAIN FAMILY A1,A2-RELATED"/>
    <property type="match status" value="1"/>
</dbReference>
<dbReference type="Proteomes" id="UP000238479">
    <property type="component" value="Chromosome 7"/>
</dbReference>
<dbReference type="GO" id="GO:0005509">
    <property type="term" value="F:calcium ion binding"/>
    <property type="evidence" value="ECO:0007669"/>
    <property type="project" value="InterPro"/>
</dbReference>
<dbReference type="InterPro" id="IPR002048">
    <property type="entry name" value="EF_hand_dom"/>
</dbReference>
<feature type="compositionally biased region" description="Low complexity" evidence="14">
    <location>
        <begin position="27"/>
        <end position="44"/>
    </location>
</feature>
<evidence type="ECO:0000256" key="11">
    <source>
        <dbReference type="ARBA" id="ARBA00023128"/>
    </source>
</evidence>
<evidence type="ECO:0000256" key="14">
    <source>
        <dbReference type="SAM" id="MobiDB-lite"/>
    </source>
</evidence>
<dbReference type="InterPro" id="IPR011992">
    <property type="entry name" value="EF-hand-dom_pair"/>
</dbReference>
<dbReference type="InterPro" id="IPR039800">
    <property type="entry name" value="MICU1/2/3"/>
</dbReference>
<dbReference type="PROSITE" id="PS50222">
    <property type="entry name" value="EF_HAND_2"/>
    <property type="match status" value="2"/>
</dbReference>
<keyword evidence="4" id="KW-0109">Calcium transport</keyword>
<dbReference type="SUPFAM" id="SSF47473">
    <property type="entry name" value="EF-hand"/>
    <property type="match status" value="1"/>
</dbReference>
<gene>
    <name evidence="16" type="ORF">RchiOBHm_Chr7g0219711</name>
</gene>
<evidence type="ECO:0000256" key="9">
    <source>
        <dbReference type="ARBA" id="ARBA00022946"/>
    </source>
</evidence>
<dbReference type="GO" id="GO:1990246">
    <property type="term" value="C:uniplex complex"/>
    <property type="evidence" value="ECO:0007669"/>
    <property type="project" value="TreeGrafter"/>
</dbReference>
<keyword evidence="10" id="KW-0406">Ion transport</keyword>
<dbReference type="OMA" id="TDHIIDI"/>
<keyword evidence="9" id="KW-0809">Transit peptide</keyword>
<dbReference type="GO" id="GO:0051560">
    <property type="term" value="P:mitochondrial calcium ion homeostasis"/>
    <property type="evidence" value="ECO:0007669"/>
    <property type="project" value="TreeGrafter"/>
</dbReference>
<feature type="domain" description="EF-hand" evidence="15">
    <location>
        <begin position="428"/>
        <end position="463"/>
    </location>
</feature>
<dbReference type="CDD" id="cd00051">
    <property type="entry name" value="EFh"/>
    <property type="match status" value="1"/>
</dbReference>
<comment type="subcellular location">
    <subcellularLocation>
        <location evidence="1">Mitochondrion inner membrane</location>
    </subcellularLocation>
    <subcellularLocation>
        <location evidence="2">Mitochondrion intermembrane space</location>
    </subcellularLocation>
</comment>
<name>A0A2P6PCM2_ROSCH</name>
<dbReference type="Pfam" id="PF13833">
    <property type="entry name" value="EF-hand_8"/>
    <property type="match status" value="1"/>
</dbReference>
<keyword evidence="7" id="KW-0999">Mitochondrion inner membrane</keyword>
<evidence type="ECO:0000256" key="7">
    <source>
        <dbReference type="ARBA" id="ARBA00022792"/>
    </source>
</evidence>
<dbReference type="InterPro" id="IPR018247">
    <property type="entry name" value="EF_Hand_1_Ca_BS"/>
</dbReference>
<evidence type="ECO:0000256" key="5">
    <source>
        <dbReference type="ARBA" id="ARBA00022723"/>
    </source>
</evidence>
<dbReference type="AlphaFoldDB" id="A0A2P6PCM2"/>
<evidence type="ECO:0000313" key="17">
    <source>
        <dbReference type="Proteomes" id="UP000238479"/>
    </source>
</evidence>
<evidence type="ECO:0000256" key="2">
    <source>
        <dbReference type="ARBA" id="ARBA00004569"/>
    </source>
</evidence>